<proteinExistence type="predicted"/>
<dbReference type="EMBL" id="JBBPHU010000021">
    <property type="protein sequence ID" value="KAK7509076.1"/>
    <property type="molecule type" value="Genomic_DNA"/>
</dbReference>
<accession>A0ABR1K7E4</accession>
<organism evidence="2 3">
    <name type="scientific">Phyllosticta citriasiana</name>
    <dbReference type="NCBI Taxonomy" id="595635"/>
    <lineage>
        <taxon>Eukaryota</taxon>
        <taxon>Fungi</taxon>
        <taxon>Dikarya</taxon>
        <taxon>Ascomycota</taxon>
        <taxon>Pezizomycotina</taxon>
        <taxon>Dothideomycetes</taxon>
        <taxon>Dothideomycetes incertae sedis</taxon>
        <taxon>Botryosphaeriales</taxon>
        <taxon>Phyllostictaceae</taxon>
        <taxon>Phyllosticta</taxon>
    </lineage>
</organism>
<sequence length="124" mass="13512">MGKKWKRYGPLSQLLAIQIFSGFTLVSLFPPHHILLGATNFVVRPPGAIHDPAITRHGASVFKQTQSPTTTQSSARARAAAPKAVYRRRTRAAPSPCAGRGRPGQPLRRRQRCAWPGRAPAQPA</sequence>
<evidence type="ECO:0000256" key="1">
    <source>
        <dbReference type="SAM" id="MobiDB-lite"/>
    </source>
</evidence>
<evidence type="ECO:0000313" key="2">
    <source>
        <dbReference type="EMBL" id="KAK7509076.1"/>
    </source>
</evidence>
<comment type="caution">
    <text evidence="2">The sequence shown here is derived from an EMBL/GenBank/DDBJ whole genome shotgun (WGS) entry which is preliminary data.</text>
</comment>
<name>A0ABR1K7E4_9PEZI</name>
<reference evidence="2 3" key="1">
    <citation type="submission" date="2024-04" db="EMBL/GenBank/DDBJ databases">
        <title>Phyllosticta paracitricarpa is synonymous to the EU quarantine fungus P. citricarpa based on phylogenomic analyses.</title>
        <authorList>
            <consortium name="Lawrence Berkeley National Laboratory"/>
            <person name="Van Ingen-Buijs V.A."/>
            <person name="Van Westerhoven A.C."/>
            <person name="Haridas S."/>
            <person name="Skiadas P."/>
            <person name="Martin F."/>
            <person name="Groenewald J.Z."/>
            <person name="Crous P.W."/>
            <person name="Seidl M.F."/>
        </authorList>
    </citation>
    <scope>NUCLEOTIDE SEQUENCE [LARGE SCALE GENOMIC DNA]</scope>
    <source>
        <strain evidence="2 3">CBS 123371</strain>
    </source>
</reference>
<evidence type="ECO:0000313" key="3">
    <source>
        <dbReference type="Proteomes" id="UP001363622"/>
    </source>
</evidence>
<feature type="region of interest" description="Disordered" evidence="1">
    <location>
        <begin position="59"/>
        <end position="124"/>
    </location>
</feature>
<gene>
    <name evidence="2" type="ORF">IWZ03DRAFT_121787</name>
</gene>
<dbReference type="Proteomes" id="UP001363622">
    <property type="component" value="Unassembled WGS sequence"/>
</dbReference>
<feature type="compositionally biased region" description="Low complexity" evidence="1">
    <location>
        <begin position="63"/>
        <end position="84"/>
    </location>
</feature>
<protein>
    <submittedName>
        <fullName evidence="2">Uncharacterized protein</fullName>
    </submittedName>
</protein>
<keyword evidence="3" id="KW-1185">Reference proteome</keyword>